<accession>A0ACB7F6E7</accession>
<gene>
    <name evidence="1" type="ORF">GBF38_017954</name>
</gene>
<proteinExistence type="predicted"/>
<organism evidence="1 2">
    <name type="scientific">Nibea albiflora</name>
    <name type="common">Yellow drum</name>
    <name type="synonym">Corvina albiflora</name>
    <dbReference type="NCBI Taxonomy" id="240163"/>
    <lineage>
        <taxon>Eukaryota</taxon>
        <taxon>Metazoa</taxon>
        <taxon>Chordata</taxon>
        <taxon>Craniata</taxon>
        <taxon>Vertebrata</taxon>
        <taxon>Euteleostomi</taxon>
        <taxon>Actinopterygii</taxon>
        <taxon>Neopterygii</taxon>
        <taxon>Teleostei</taxon>
        <taxon>Neoteleostei</taxon>
        <taxon>Acanthomorphata</taxon>
        <taxon>Eupercaria</taxon>
        <taxon>Sciaenidae</taxon>
        <taxon>Nibea</taxon>
    </lineage>
</organism>
<comment type="caution">
    <text evidence="1">The sequence shown here is derived from an EMBL/GenBank/DDBJ whole genome shotgun (WGS) entry which is preliminary data.</text>
</comment>
<evidence type="ECO:0000313" key="2">
    <source>
        <dbReference type="Proteomes" id="UP000805704"/>
    </source>
</evidence>
<feature type="non-terminal residue" evidence="1">
    <location>
        <position position="1"/>
    </location>
</feature>
<dbReference type="EMBL" id="CM024805">
    <property type="protein sequence ID" value="KAG8009600.1"/>
    <property type="molecule type" value="Genomic_DNA"/>
</dbReference>
<keyword evidence="2" id="KW-1185">Reference proteome</keyword>
<evidence type="ECO:0000313" key="1">
    <source>
        <dbReference type="EMBL" id="KAG8009600.1"/>
    </source>
</evidence>
<reference evidence="1" key="1">
    <citation type="submission" date="2020-04" db="EMBL/GenBank/DDBJ databases">
        <title>A chromosome-scale assembly and high-density genetic map of the yellow drum (Nibea albiflora) genome.</title>
        <authorList>
            <person name="Xu D."/>
            <person name="Zhang W."/>
            <person name="Chen R."/>
            <person name="Tan P."/>
            <person name="Wang L."/>
            <person name="Song H."/>
            <person name="Tian L."/>
            <person name="Zhu Q."/>
            <person name="Wang B."/>
        </authorList>
    </citation>
    <scope>NUCLEOTIDE SEQUENCE</scope>
    <source>
        <strain evidence="1">ZJHYS-2018</strain>
    </source>
</reference>
<protein>
    <submittedName>
        <fullName evidence="1">Uncharacterized protein</fullName>
    </submittedName>
</protein>
<sequence>ADYRLFIPVDPLHVHPRPQTRDGPPSLAAWLEFVAKKAA</sequence>
<name>A0ACB7F6E7_NIBAL</name>
<dbReference type="Proteomes" id="UP000805704">
    <property type="component" value="Chromosome 17"/>
</dbReference>